<comment type="caution">
    <text evidence="2">The sequence shown here is derived from an EMBL/GenBank/DDBJ whole genome shotgun (WGS) entry which is preliminary data.</text>
</comment>
<dbReference type="SUPFAM" id="SSF52096">
    <property type="entry name" value="ClpP/crotonase"/>
    <property type="match status" value="1"/>
</dbReference>
<keyword evidence="3" id="KW-1185">Reference proteome</keyword>
<dbReference type="PANTHER" id="PTHR11941">
    <property type="entry name" value="ENOYL-COA HYDRATASE-RELATED"/>
    <property type="match status" value="1"/>
</dbReference>
<gene>
    <name evidence="2" type="ORF">ACFOSU_08550</name>
</gene>
<evidence type="ECO:0000313" key="2">
    <source>
        <dbReference type="EMBL" id="MFC3103940.1"/>
    </source>
</evidence>
<dbReference type="EMBL" id="JBHRSS010000003">
    <property type="protein sequence ID" value="MFC3103940.1"/>
    <property type="molecule type" value="Genomic_DNA"/>
</dbReference>
<dbReference type="CDD" id="cd06558">
    <property type="entry name" value="crotonase-like"/>
    <property type="match status" value="1"/>
</dbReference>
<comment type="similarity">
    <text evidence="1">Belongs to the enoyl-CoA hydratase/isomerase family.</text>
</comment>
<dbReference type="InterPro" id="IPR001753">
    <property type="entry name" value="Enoyl-CoA_hydra/iso"/>
</dbReference>
<dbReference type="InterPro" id="IPR029045">
    <property type="entry name" value="ClpP/crotonase-like_dom_sf"/>
</dbReference>
<protein>
    <submittedName>
        <fullName evidence="2">Enoyl-CoA hydratase/isomerase family protein</fullName>
    </submittedName>
</protein>
<sequence length="259" mass="27558">MPDFIRVQLIEDGIAQITLDRPAVLNAMHAPMRDELIAGLARLDADADVRAIVVTGAGPRAFSAGQDLEEAVAFEGEAVAAWTRHHGALLASLRALDTPLVAALNGVATGVGFQLALLADWRVGYPELRLGQPEVKVGLASIYGSWLMSLHLGHASNVAMSLTGDLIDGVQGQALGLLNDMVDRDAVLDTALTAARRFAALPATPIRLTKARFREQSQAGFDATCEAAVRAQNEAYASGEPQRLMQAFIDARRAGKRRG</sequence>
<dbReference type="RefSeq" id="WP_380688448.1">
    <property type="nucleotide sequence ID" value="NZ_JBHRSS010000003.1"/>
</dbReference>
<dbReference type="PANTHER" id="PTHR11941:SF54">
    <property type="entry name" value="ENOYL-COA HYDRATASE, MITOCHONDRIAL"/>
    <property type="match status" value="1"/>
</dbReference>
<accession>A0ABV7EMK3</accession>
<evidence type="ECO:0000313" key="3">
    <source>
        <dbReference type="Proteomes" id="UP001595462"/>
    </source>
</evidence>
<reference evidence="3" key="1">
    <citation type="journal article" date="2019" name="Int. J. Syst. Evol. Microbiol.">
        <title>The Global Catalogue of Microorganisms (GCM) 10K type strain sequencing project: providing services to taxonomists for standard genome sequencing and annotation.</title>
        <authorList>
            <consortium name="The Broad Institute Genomics Platform"/>
            <consortium name="The Broad Institute Genome Sequencing Center for Infectious Disease"/>
            <person name="Wu L."/>
            <person name="Ma J."/>
        </authorList>
    </citation>
    <scope>NUCLEOTIDE SEQUENCE [LARGE SCALE GENOMIC DNA]</scope>
    <source>
        <strain evidence="3">KCTC 52640</strain>
    </source>
</reference>
<name>A0ABV7EMK3_9GAMM</name>
<dbReference type="Proteomes" id="UP001595462">
    <property type="component" value="Unassembled WGS sequence"/>
</dbReference>
<evidence type="ECO:0000256" key="1">
    <source>
        <dbReference type="ARBA" id="ARBA00005254"/>
    </source>
</evidence>
<dbReference type="Gene3D" id="3.90.226.10">
    <property type="entry name" value="2-enoyl-CoA Hydratase, Chain A, domain 1"/>
    <property type="match status" value="1"/>
</dbReference>
<dbReference type="Pfam" id="PF00378">
    <property type="entry name" value="ECH_1"/>
    <property type="match status" value="1"/>
</dbReference>
<organism evidence="2 3">
    <name type="scientific">Salinisphaera aquimarina</name>
    <dbReference type="NCBI Taxonomy" id="2094031"/>
    <lineage>
        <taxon>Bacteria</taxon>
        <taxon>Pseudomonadati</taxon>
        <taxon>Pseudomonadota</taxon>
        <taxon>Gammaproteobacteria</taxon>
        <taxon>Salinisphaerales</taxon>
        <taxon>Salinisphaeraceae</taxon>
        <taxon>Salinisphaera</taxon>
    </lineage>
</organism>
<proteinExistence type="inferred from homology"/>